<name>A0ABX4WAH4_VIBDI</name>
<dbReference type="PANTHER" id="PTHR43000">
    <property type="entry name" value="DTDP-D-GLUCOSE 4,6-DEHYDRATASE-RELATED"/>
    <property type="match status" value="1"/>
</dbReference>
<evidence type="ECO:0000256" key="2">
    <source>
        <dbReference type="ARBA" id="ARBA00007637"/>
    </source>
</evidence>
<keyword evidence="5" id="KW-1185">Reference proteome</keyword>
<evidence type="ECO:0000259" key="3">
    <source>
        <dbReference type="Pfam" id="PF01370"/>
    </source>
</evidence>
<gene>
    <name evidence="4" type="ORF">C1O25_09615</name>
</gene>
<evidence type="ECO:0000256" key="1">
    <source>
        <dbReference type="ARBA" id="ARBA00005125"/>
    </source>
</evidence>
<comment type="similarity">
    <text evidence="2">Belongs to the NAD(P)-dependent epimerase/dehydratase family.</text>
</comment>
<sequence length="290" mass="32324">MSKKKILVTGGAGFVGSHLCERLLQNPNYVVYSLDNYFTGSESNHITGVNYIKGSTVDIASLVDFTPDLVFHLGEYSRVEQSFDDIEKVWRFNKDGIFAVLEFVRQAGCKIVYAGSSTKFGDGGLGRSASPYAWTKATNTELVKNYGAWFNVPYAITYFYNVYGQREISTGKYATLVALFTEKMKQNETLTVVSPGTQRRNFTHIDDIIDGLVLVGEQGYGDEFGIGSDESFTILEVAELFGGKIEMLPERKGNRMTADVLSDKTKALGWSATRSLTDYINVLKKCDWEK</sequence>
<feature type="domain" description="NAD-dependent epimerase/dehydratase" evidence="3">
    <location>
        <begin position="6"/>
        <end position="218"/>
    </location>
</feature>
<dbReference type="EMBL" id="POSM01000011">
    <property type="protein sequence ID" value="PNI00918.1"/>
    <property type="molecule type" value="Genomic_DNA"/>
</dbReference>
<evidence type="ECO:0000313" key="4">
    <source>
        <dbReference type="EMBL" id="PNI00918.1"/>
    </source>
</evidence>
<organism evidence="4 5">
    <name type="scientific">Vibrio diazotrophicus</name>
    <dbReference type="NCBI Taxonomy" id="685"/>
    <lineage>
        <taxon>Bacteria</taxon>
        <taxon>Pseudomonadati</taxon>
        <taxon>Pseudomonadota</taxon>
        <taxon>Gammaproteobacteria</taxon>
        <taxon>Vibrionales</taxon>
        <taxon>Vibrionaceae</taxon>
        <taxon>Vibrio</taxon>
    </lineage>
</organism>
<comment type="caution">
    <text evidence="4">The sequence shown here is derived from an EMBL/GenBank/DDBJ whole genome shotgun (WGS) entry which is preliminary data.</text>
</comment>
<dbReference type="SUPFAM" id="SSF51735">
    <property type="entry name" value="NAD(P)-binding Rossmann-fold domains"/>
    <property type="match status" value="1"/>
</dbReference>
<reference evidence="4 5" key="1">
    <citation type="submission" date="2018-01" db="EMBL/GenBank/DDBJ databases">
        <title>Draft genome sequences of six Vibrio diazotrophicus strains isolated from deep-sea sediments of the Baltic Sea.</title>
        <authorList>
            <person name="Castillo D."/>
            <person name="Vandieken V."/>
            <person name="Chiang O."/>
            <person name="Middelboe M."/>
        </authorList>
    </citation>
    <scope>NUCLEOTIDE SEQUENCE [LARGE SCALE GENOMIC DNA]</scope>
    <source>
        <strain evidence="4 5">65.10M</strain>
    </source>
</reference>
<dbReference type="Pfam" id="PF01370">
    <property type="entry name" value="Epimerase"/>
    <property type="match status" value="1"/>
</dbReference>
<protein>
    <submittedName>
        <fullName evidence="4">ADP-L-glycero-D-manno-heptose-6-epimerase</fullName>
    </submittedName>
</protein>
<comment type="pathway">
    <text evidence="1">Bacterial outer membrane biogenesis; LPS O-antigen biosynthesis.</text>
</comment>
<evidence type="ECO:0000313" key="5">
    <source>
        <dbReference type="Proteomes" id="UP000236547"/>
    </source>
</evidence>
<dbReference type="Proteomes" id="UP000236547">
    <property type="component" value="Unassembled WGS sequence"/>
</dbReference>
<dbReference type="Gene3D" id="3.40.50.720">
    <property type="entry name" value="NAD(P)-binding Rossmann-like Domain"/>
    <property type="match status" value="1"/>
</dbReference>
<dbReference type="RefSeq" id="WP_102968381.1">
    <property type="nucleotide sequence ID" value="NZ_POSM01000011.1"/>
</dbReference>
<accession>A0ABX4WAH4</accession>
<dbReference type="InterPro" id="IPR001509">
    <property type="entry name" value="Epimerase_deHydtase"/>
</dbReference>
<dbReference type="InterPro" id="IPR036291">
    <property type="entry name" value="NAD(P)-bd_dom_sf"/>
</dbReference>
<proteinExistence type="inferred from homology"/>